<comment type="caution">
    <text evidence="1">The sequence shown here is derived from an EMBL/GenBank/DDBJ whole genome shotgun (WGS) entry which is preliminary data.</text>
</comment>
<dbReference type="EMBL" id="MU266699">
    <property type="protein sequence ID" value="KAH7919063.1"/>
    <property type="molecule type" value="Genomic_DNA"/>
</dbReference>
<name>A0ACB8B2I5_9AGAM</name>
<accession>A0ACB8B2I5</accession>
<evidence type="ECO:0000313" key="2">
    <source>
        <dbReference type="Proteomes" id="UP000790709"/>
    </source>
</evidence>
<reference evidence="1" key="1">
    <citation type="journal article" date="2021" name="New Phytol.">
        <title>Evolutionary innovations through gain and loss of genes in the ectomycorrhizal Boletales.</title>
        <authorList>
            <person name="Wu G."/>
            <person name="Miyauchi S."/>
            <person name="Morin E."/>
            <person name="Kuo A."/>
            <person name="Drula E."/>
            <person name="Varga T."/>
            <person name="Kohler A."/>
            <person name="Feng B."/>
            <person name="Cao Y."/>
            <person name="Lipzen A."/>
            <person name="Daum C."/>
            <person name="Hundley H."/>
            <person name="Pangilinan J."/>
            <person name="Johnson J."/>
            <person name="Barry K."/>
            <person name="LaButti K."/>
            <person name="Ng V."/>
            <person name="Ahrendt S."/>
            <person name="Min B."/>
            <person name="Choi I.G."/>
            <person name="Park H."/>
            <person name="Plett J.M."/>
            <person name="Magnuson J."/>
            <person name="Spatafora J.W."/>
            <person name="Nagy L.G."/>
            <person name="Henrissat B."/>
            <person name="Grigoriev I.V."/>
            <person name="Yang Z.L."/>
            <person name="Xu J."/>
            <person name="Martin F.M."/>
        </authorList>
    </citation>
    <scope>NUCLEOTIDE SEQUENCE</scope>
    <source>
        <strain evidence="1">KUC20120723A-06</strain>
    </source>
</reference>
<dbReference type="Proteomes" id="UP000790709">
    <property type="component" value="Unassembled WGS sequence"/>
</dbReference>
<proteinExistence type="predicted"/>
<keyword evidence="2" id="KW-1185">Reference proteome</keyword>
<sequence length="420" mass="47275">MMGMWMVHIIDHKLYREVAGNPSDYPKDLPSDDNMIFRFVGRANVGAANGEQWKKQSPILRQAFSIAPPIGLFVSLARNVFQVLEASATSHNSHTRTVRWSDLGQRYALDAVGSSILGANYDAIRTESLFVSNYNAFMRDVAQPVYLMFPTLERILPRKAVSMRMDNLVKILVERLETKRSEPGEDLMTSLVNHPDMSPTELRDNMAALFIAGHDTTSGAIASVVYFLAVYTEGQKLARDEVIRVLGPTLDPSLSVLNPQSLPYLCACIRETLRINSPTSYLVPRNSGDGVNLGRYYIPPKTLMICNIYAAHHNGDVWGDPHVFRPERFLEGPQRTKGALDRDPFLTFSTGPRQCPAQNFATYELRTLLAMLLREYDWWLPDSSIHAKGLQNAFSPFGLTLPRDLDITFRKRLNSDIATH</sequence>
<protein>
    <submittedName>
        <fullName evidence="1">Cytochrome P450</fullName>
    </submittedName>
</protein>
<organism evidence="1 2">
    <name type="scientific">Leucogyrophana mollusca</name>
    <dbReference type="NCBI Taxonomy" id="85980"/>
    <lineage>
        <taxon>Eukaryota</taxon>
        <taxon>Fungi</taxon>
        <taxon>Dikarya</taxon>
        <taxon>Basidiomycota</taxon>
        <taxon>Agaricomycotina</taxon>
        <taxon>Agaricomycetes</taxon>
        <taxon>Agaricomycetidae</taxon>
        <taxon>Boletales</taxon>
        <taxon>Boletales incertae sedis</taxon>
        <taxon>Leucogyrophana</taxon>
    </lineage>
</organism>
<evidence type="ECO:0000313" key="1">
    <source>
        <dbReference type="EMBL" id="KAH7919063.1"/>
    </source>
</evidence>
<gene>
    <name evidence="1" type="ORF">BV22DRAFT_1099895</name>
</gene>